<comment type="similarity">
    <text evidence="3">Belongs to the universal ribosomal protein uS10 family.</text>
</comment>
<dbReference type="InterPro" id="IPR014729">
    <property type="entry name" value="Rossmann-like_a/b/a_fold"/>
</dbReference>
<keyword evidence="10" id="KW-0030">Aminoacyl-tRNA synthetase</keyword>
<dbReference type="InterPro" id="IPR001848">
    <property type="entry name" value="Ribosomal_uS10"/>
</dbReference>
<dbReference type="FunFam" id="1.10.240.10:FF:000002">
    <property type="entry name" value="Tryptophan--tRNA ligase"/>
    <property type="match status" value="1"/>
</dbReference>
<keyword evidence="9" id="KW-0689">Ribosomal protein</keyword>
<dbReference type="InterPro" id="IPR001412">
    <property type="entry name" value="aa-tRNA-synth_I_CS"/>
</dbReference>
<evidence type="ECO:0000313" key="19">
    <source>
        <dbReference type="EMBL" id="KAK4238589.1"/>
    </source>
</evidence>
<keyword evidence="5" id="KW-0436">Ligase</keyword>
<evidence type="ECO:0000256" key="14">
    <source>
        <dbReference type="ARBA" id="ARBA00042916"/>
    </source>
</evidence>
<evidence type="ECO:0000256" key="16">
    <source>
        <dbReference type="ARBA" id="ARBA00078476"/>
    </source>
</evidence>
<evidence type="ECO:0000256" key="6">
    <source>
        <dbReference type="ARBA" id="ARBA00022741"/>
    </source>
</evidence>
<dbReference type="InterPro" id="IPR002306">
    <property type="entry name" value="Trp-tRNA-ligase"/>
</dbReference>
<keyword evidence="11" id="KW-0687">Ribonucleoprotein</keyword>
<evidence type="ECO:0000259" key="18">
    <source>
        <dbReference type="SMART" id="SM01403"/>
    </source>
</evidence>
<organism evidence="19 20">
    <name type="scientific">Achaetomium macrosporum</name>
    <dbReference type="NCBI Taxonomy" id="79813"/>
    <lineage>
        <taxon>Eukaryota</taxon>
        <taxon>Fungi</taxon>
        <taxon>Dikarya</taxon>
        <taxon>Ascomycota</taxon>
        <taxon>Pezizomycotina</taxon>
        <taxon>Sordariomycetes</taxon>
        <taxon>Sordariomycetidae</taxon>
        <taxon>Sordariales</taxon>
        <taxon>Chaetomiaceae</taxon>
        <taxon>Achaetomium</taxon>
    </lineage>
</organism>
<evidence type="ECO:0000256" key="4">
    <source>
        <dbReference type="ARBA" id="ARBA00013161"/>
    </source>
</evidence>
<feature type="region of interest" description="Disordered" evidence="17">
    <location>
        <begin position="194"/>
        <end position="231"/>
    </location>
</feature>
<evidence type="ECO:0000256" key="5">
    <source>
        <dbReference type="ARBA" id="ARBA00022598"/>
    </source>
</evidence>
<dbReference type="Gene3D" id="3.40.50.620">
    <property type="entry name" value="HUPs"/>
    <property type="match status" value="1"/>
</dbReference>
<evidence type="ECO:0000313" key="20">
    <source>
        <dbReference type="Proteomes" id="UP001303760"/>
    </source>
</evidence>
<evidence type="ECO:0000256" key="10">
    <source>
        <dbReference type="ARBA" id="ARBA00023146"/>
    </source>
</evidence>
<dbReference type="AlphaFoldDB" id="A0AAN7CAS4"/>
<dbReference type="InterPro" id="IPR050203">
    <property type="entry name" value="Trp-tRNA_synthetase"/>
</dbReference>
<sequence>MVAKLGLPDDEIDRLLSEAEARLSANGSSDAAVTAVKAPAPVAAPVTAPVAATAGEQTALAGKKSEKLSLRVPQLAQTKKGPPDTLSDWYNLPRTNLTPELKRDLQVLRMRDVVAMGKQFFKRDTRKDFVPEYSQVGTIIAGATDGINGCLTRKERKRTIVEEVLSSENLNNTVKGHADMNSPRLIRPLRPLVQGQHSRSVSPARSPSDDHPPPSAQPTAATTTESNGTRVSRMPRALEALYLKPLRRQAEYGVPSCDLQLRSYSVRNLEFFCDFALRAAYYLNLPAYGPVPLPRLVERWTVPKSTFIFKKSQENFERITLRRLIQIRDGHPETVNLWLAFLQKHAYYGIGMKANIWEFSKLGVGKEMDKNIQETEKLLEDKWEHLGYMERRPEHRPKGKEPGEHQPPAAKLAEYLATERRRVFGGRPMRGSHPPIRRAASTTTAATVAAIVTKQQTADAYDGDGMIIFSGIQPTGVPHLGNYLGAMREWKRLQDTAQPSTKLFFCIVDLHAMTVPRAREELYENRIQMLAALLAMGLDPKRCTIFFQSAVSGHAELQWILSCTASTGYLSRMTQWKSKMQLGEDASLNSAKARRHLKHGLFSYPILQAADVLLYRATHVPVGEDQRQHLEFARECVTNFNHAYQTDCLVSPMTLISPAKRVMSLTNPLQKMSKSDPSPKSRIHISDSPETINARIKGALTDSVSDTVTYDREKRPGVANLIEIFASFDPQGRTPAELGEEMRGVRIVELKEMVADVICHELAQVRQDYLFYTSSEKRTRLHDLANYGNKRAAAAAAETMALVREAVGLNPI</sequence>
<dbReference type="PROSITE" id="PS00178">
    <property type="entry name" value="AA_TRNA_LIGASE_I"/>
    <property type="match status" value="1"/>
</dbReference>
<dbReference type="PANTHER" id="PTHR43766:SF1">
    <property type="entry name" value="TRYPTOPHAN--TRNA LIGASE, MITOCHONDRIAL"/>
    <property type="match status" value="1"/>
</dbReference>
<dbReference type="Pfam" id="PF00579">
    <property type="entry name" value="tRNA-synt_1b"/>
    <property type="match status" value="1"/>
</dbReference>
<evidence type="ECO:0000256" key="7">
    <source>
        <dbReference type="ARBA" id="ARBA00022840"/>
    </source>
</evidence>
<dbReference type="SMART" id="SM01403">
    <property type="entry name" value="Ribosomal_S10"/>
    <property type="match status" value="1"/>
</dbReference>
<dbReference type="FunFam" id="3.30.70.600:FF:000003">
    <property type="entry name" value="30S ribosomal protein S10"/>
    <property type="match status" value="1"/>
</dbReference>
<gene>
    <name evidence="19" type="ORF">C8A03DRAFT_43706</name>
</gene>
<evidence type="ECO:0000256" key="8">
    <source>
        <dbReference type="ARBA" id="ARBA00022917"/>
    </source>
</evidence>
<dbReference type="HAMAP" id="MF_00508">
    <property type="entry name" value="Ribosomal_uS10"/>
    <property type="match status" value="1"/>
</dbReference>
<dbReference type="SUPFAM" id="SSF52374">
    <property type="entry name" value="Nucleotidylyl transferase"/>
    <property type="match status" value="1"/>
</dbReference>
<dbReference type="InterPro" id="IPR014810">
    <property type="entry name" value="Fcf2_C"/>
</dbReference>
<keyword evidence="20" id="KW-1185">Reference proteome</keyword>
<evidence type="ECO:0000256" key="2">
    <source>
        <dbReference type="ARBA" id="ARBA00005594"/>
    </source>
</evidence>
<dbReference type="EMBL" id="MU860090">
    <property type="protein sequence ID" value="KAK4238589.1"/>
    <property type="molecule type" value="Genomic_DNA"/>
</dbReference>
<evidence type="ECO:0000256" key="15">
    <source>
        <dbReference type="ARBA" id="ARBA00069760"/>
    </source>
</evidence>
<evidence type="ECO:0000256" key="3">
    <source>
        <dbReference type="ARBA" id="ARBA00007102"/>
    </source>
</evidence>
<dbReference type="PRINTS" id="PR01039">
    <property type="entry name" value="TRNASYNTHTRP"/>
</dbReference>
<dbReference type="InterPro" id="IPR036838">
    <property type="entry name" value="Ribosomal_uS10_dom_sf"/>
</dbReference>
<feature type="compositionally biased region" description="Polar residues" evidence="17">
    <location>
        <begin position="195"/>
        <end position="205"/>
    </location>
</feature>
<reference evidence="19" key="2">
    <citation type="submission" date="2023-05" db="EMBL/GenBank/DDBJ databases">
        <authorList>
            <consortium name="Lawrence Berkeley National Laboratory"/>
            <person name="Steindorff A."/>
            <person name="Hensen N."/>
            <person name="Bonometti L."/>
            <person name="Westerberg I."/>
            <person name="Brannstrom I.O."/>
            <person name="Guillou S."/>
            <person name="Cros-Aarteil S."/>
            <person name="Calhoun S."/>
            <person name="Haridas S."/>
            <person name="Kuo A."/>
            <person name="Mondo S."/>
            <person name="Pangilinan J."/>
            <person name="Riley R."/>
            <person name="Labutti K."/>
            <person name="Andreopoulos B."/>
            <person name="Lipzen A."/>
            <person name="Chen C."/>
            <person name="Yanf M."/>
            <person name="Daum C."/>
            <person name="Ng V."/>
            <person name="Clum A."/>
            <person name="Ohm R."/>
            <person name="Martin F."/>
            <person name="Silar P."/>
            <person name="Natvig D."/>
            <person name="Lalanne C."/>
            <person name="Gautier V."/>
            <person name="Ament-Velasquez S.L."/>
            <person name="Kruys A."/>
            <person name="Hutchinson M.I."/>
            <person name="Powell A.J."/>
            <person name="Barry K."/>
            <person name="Miller A.N."/>
            <person name="Grigoriev I.V."/>
            <person name="Debuchy R."/>
            <person name="Gladieux P."/>
            <person name="Thoren M.H."/>
            <person name="Johannesson H."/>
        </authorList>
    </citation>
    <scope>NUCLEOTIDE SEQUENCE</scope>
    <source>
        <strain evidence="19">CBS 532.94</strain>
    </source>
</reference>
<dbReference type="Pfam" id="PF00338">
    <property type="entry name" value="Ribosomal_S10"/>
    <property type="match status" value="1"/>
</dbReference>
<reference evidence="19" key="1">
    <citation type="journal article" date="2023" name="Mol. Phylogenet. Evol.">
        <title>Genome-scale phylogeny and comparative genomics of the fungal order Sordariales.</title>
        <authorList>
            <person name="Hensen N."/>
            <person name="Bonometti L."/>
            <person name="Westerberg I."/>
            <person name="Brannstrom I.O."/>
            <person name="Guillou S."/>
            <person name="Cros-Aarteil S."/>
            <person name="Calhoun S."/>
            <person name="Haridas S."/>
            <person name="Kuo A."/>
            <person name="Mondo S."/>
            <person name="Pangilinan J."/>
            <person name="Riley R."/>
            <person name="LaButti K."/>
            <person name="Andreopoulos B."/>
            <person name="Lipzen A."/>
            <person name="Chen C."/>
            <person name="Yan M."/>
            <person name="Daum C."/>
            <person name="Ng V."/>
            <person name="Clum A."/>
            <person name="Steindorff A."/>
            <person name="Ohm R.A."/>
            <person name="Martin F."/>
            <person name="Silar P."/>
            <person name="Natvig D.O."/>
            <person name="Lalanne C."/>
            <person name="Gautier V."/>
            <person name="Ament-Velasquez S.L."/>
            <person name="Kruys A."/>
            <person name="Hutchinson M.I."/>
            <person name="Powell A.J."/>
            <person name="Barry K."/>
            <person name="Miller A.N."/>
            <person name="Grigoriev I.V."/>
            <person name="Debuchy R."/>
            <person name="Gladieux P."/>
            <person name="Hiltunen Thoren M."/>
            <person name="Johannesson H."/>
        </authorList>
    </citation>
    <scope>NUCLEOTIDE SEQUENCE</scope>
    <source>
        <strain evidence="19">CBS 532.94</strain>
    </source>
</reference>
<keyword evidence="7" id="KW-0067">ATP-binding</keyword>
<evidence type="ECO:0000256" key="11">
    <source>
        <dbReference type="ARBA" id="ARBA00023274"/>
    </source>
</evidence>
<evidence type="ECO:0000256" key="9">
    <source>
        <dbReference type="ARBA" id="ARBA00022980"/>
    </source>
</evidence>
<dbReference type="Gene3D" id="1.10.240.10">
    <property type="entry name" value="Tyrosyl-Transfer RNA Synthetase"/>
    <property type="match status" value="1"/>
</dbReference>
<dbReference type="FunFam" id="3.40.50.620:FF:000082">
    <property type="entry name" value="MSW1p Mitochondrial tryptophanyl-tRNA synthetase"/>
    <property type="match status" value="1"/>
</dbReference>
<name>A0AAN7CAS4_9PEZI</name>
<accession>A0AAN7CAS4</accession>
<dbReference type="CDD" id="cd00806">
    <property type="entry name" value="TrpRS_core"/>
    <property type="match status" value="1"/>
</dbReference>
<dbReference type="GO" id="GO:0070183">
    <property type="term" value="P:mitochondrial tryptophanyl-tRNA aminoacylation"/>
    <property type="evidence" value="ECO:0007669"/>
    <property type="project" value="TreeGrafter"/>
</dbReference>
<dbReference type="Gene3D" id="3.30.70.600">
    <property type="entry name" value="Ribosomal protein S10 domain"/>
    <property type="match status" value="1"/>
</dbReference>
<evidence type="ECO:0000256" key="12">
    <source>
        <dbReference type="ARBA" id="ARBA00030268"/>
    </source>
</evidence>
<dbReference type="GO" id="GO:1990904">
    <property type="term" value="C:ribonucleoprotein complex"/>
    <property type="evidence" value="ECO:0007669"/>
    <property type="project" value="UniProtKB-KW"/>
</dbReference>
<evidence type="ECO:0000256" key="13">
    <source>
        <dbReference type="ARBA" id="ARBA00035261"/>
    </source>
</evidence>
<dbReference type="GO" id="GO:0004830">
    <property type="term" value="F:tryptophan-tRNA ligase activity"/>
    <property type="evidence" value="ECO:0007669"/>
    <property type="project" value="UniProtKB-EC"/>
</dbReference>
<keyword evidence="8" id="KW-0648">Protein biosynthesis</keyword>
<dbReference type="Proteomes" id="UP001303760">
    <property type="component" value="Unassembled WGS sequence"/>
</dbReference>
<dbReference type="GO" id="GO:0005840">
    <property type="term" value="C:ribosome"/>
    <property type="evidence" value="ECO:0007669"/>
    <property type="project" value="UniProtKB-KW"/>
</dbReference>
<dbReference type="SUPFAM" id="SSF54999">
    <property type="entry name" value="Ribosomal protein S10"/>
    <property type="match status" value="1"/>
</dbReference>
<dbReference type="GO" id="GO:0005524">
    <property type="term" value="F:ATP binding"/>
    <property type="evidence" value="ECO:0007669"/>
    <property type="project" value="UniProtKB-KW"/>
</dbReference>
<keyword evidence="6" id="KW-0547">Nucleotide-binding</keyword>
<comment type="caution">
    <text evidence="19">The sequence shown here is derived from an EMBL/GenBank/DDBJ whole genome shotgun (WGS) entry which is preliminary data.</text>
</comment>
<dbReference type="InterPro" id="IPR027486">
    <property type="entry name" value="Ribosomal_uS10_dom"/>
</dbReference>
<evidence type="ECO:0000256" key="1">
    <source>
        <dbReference type="ARBA" id="ARBA00004305"/>
    </source>
</evidence>
<dbReference type="NCBIfam" id="TIGR00233">
    <property type="entry name" value="trpS"/>
    <property type="match status" value="1"/>
</dbReference>
<dbReference type="GO" id="GO:0003735">
    <property type="term" value="F:structural constituent of ribosome"/>
    <property type="evidence" value="ECO:0007669"/>
    <property type="project" value="InterPro"/>
</dbReference>
<comment type="subcellular location">
    <subcellularLocation>
        <location evidence="1">Mitochondrion matrix</location>
    </subcellularLocation>
</comment>
<dbReference type="Pfam" id="PF08698">
    <property type="entry name" value="Fcf2"/>
    <property type="match status" value="1"/>
</dbReference>
<dbReference type="InterPro" id="IPR002305">
    <property type="entry name" value="aa-tRNA-synth_Ic"/>
</dbReference>
<protein>
    <recommendedName>
        <fullName evidence="13">Small ribosomal subunit protein uS10m</fullName>
        <ecNumber evidence="4">6.1.1.2</ecNumber>
    </recommendedName>
    <alternativeName>
        <fullName evidence="14">37S ribosomal protein S10, mitochondrial</fullName>
    </alternativeName>
    <alternativeName>
        <fullName evidence="16">Mitochondrial ribosomal small subunit protein 10</fullName>
    </alternativeName>
    <alternativeName>
        <fullName evidence="15">Tryptophan--tRNA ligase, mitochondrial</fullName>
    </alternativeName>
    <alternativeName>
        <fullName evidence="12">Tryptophanyl-tRNA synthetase</fullName>
    </alternativeName>
</protein>
<comment type="similarity">
    <text evidence="2">Belongs to the class-I aminoacyl-tRNA synthetase family.</text>
</comment>
<proteinExistence type="inferred from homology"/>
<dbReference type="EC" id="6.1.1.2" evidence="4"/>
<feature type="domain" description="Small ribosomal subunit protein uS10" evidence="18">
    <location>
        <begin position="258"/>
        <end position="355"/>
    </location>
</feature>
<dbReference type="GO" id="GO:0005759">
    <property type="term" value="C:mitochondrial matrix"/>
    <property type="evidence" value="ECO:0007669"/>
    <property type="project" value="UniProtKB-SubCell"/>
</dbReference>
<dbReference type="PANTHER" id="PTHR43766">
    <property type="entry name" value="TRYPTOPHAN--TRNA LIGASE, MITOCHONDRIAL"/>
    <property type="match status" value="1"/>
</dbReference>
<evidence type="ECO:0000256" key="17">
    <source>
        <dbReference type="SAM" id="MobiDB-lite"/>
    </source>
</evidence>